<dbReference type="HAMAP" id="MF_00338">
    <property type="entry name" value="UPF0145"/>
    <property type="match status" value="1"/>
</dbReference>
<comment type="similarity">
    <text evidence="1 2">Belongs to the UPF0145 family.</text>
</comment>
<name>A0A6N4RBY9_BLAVI</name>
<evidence type="ECO:0000313" key="3">
    <source>
        <dbReference type="EMBL" id="TKW61267.1"/>
    </source>
</evidence>
<evidence type="ECO:0000256" key="2">
    <source>
        <dbReference type="HAMAP-Rule" id="MF_00338"/>
    </source>
</evidence>
<dbReference type="AlphaFoldDB" id="A0A6N4RBY9"/>
<evidence type="ECO:0000313" key="4">
    <source>
        <dbReference type="Proteomes" id="UP000320948"/>
    </source>
</evidence>
<dbReference type="PANTHER" id="PTHR34068:SF1">
    <property type="entry name" value="UPF0145 PROTEIN YBJQ"/>
    <property type="match status" value="1"/>
</dbReference>
<protein>
    <recommendedName>
        <fullName evidence="2">UPF0145 protein DI628_01160</fullName>
    </recommendedName>
</protein>
<comment type="caution">
    <text evidence="3">The sequence shown here is derived from an EMBL/GenBank/DDBJ whole genome shotgun (WGS) entry which is preliminary data.</text>
</comment>
<organism evidence="3 4">
    <name type="scientific">Blastochloris viridis</name>
    <name type="common">Rhodopseudomonas viridis</name>
    <dbReference type="NCBI Taxonomy" id="1079"/>
    <lineage>
        <taxon>Bacteria</taxon>
        <taxon>Pseudomonadati</taxon>
        <taxon>Pseudomonadota</taxon>
        <taxon>Alphaproteobacteria</taxon>
        <taxon>Hyphomicrobiales</taxon>
        <taxon>Blastochloridaceae</taxon>
        <taxon>Blastochloris</taxon>
    </lineage>
</organism>
<gene>
    <name evidence="3" type="ORF">DI628_01160</name>
</gene>
<dbReference type="PANTHER" id="PTHR34068">
    <property type="entry name" value="UPF0145 PROTEIN YBJQ"/>
    <property type="match status" value="1"/>
</dbReference>
<dbReference type="Pfam" id="PF01906">
    <property type="entry name" value="YbjQ_1"/>
    <property type="match status" value="1"/>
</dbReference>
<dbReference type="SUPFAM" id="SSF117782">
    <property type="entry name" value="YbjQ-like"/>
    <property type="match status" value="1"/>
</dbReference>
<evidence type="ECO:0000256" key="1">
    <source>
        <dbReference type="ARBA" id="ARBA00010751"/>
    </source>
</evidence>
<dbReference type="InterPro" id="IPR035439">
    <property type="entry name" value="UPF0145_dom_sf"/>
</dbReference>
<sequence>MLMITTNSVEGYRIRKYGPLVASEVVMGTNLFRDFFAKVRDVVGGRSGAFQEALKDARELVLQEMQEQAVAEGCNAVIGIDLDYGEISGGDKTMLLVAAQGTAVFIEPM</sequence>
<dbReference type="Gene3D" id="3.30.110.70">
    <property type="entry name" value="Hypothetical protein apc22750. Chain B"/>
    <property type="match status" value="1"/>
</dbReference>
<reference evidence="3 4" key="1">
    <citation type="journal article" date="2017" name="Nat. Commun.">
        <title>In situ click chemistry generation of cyclooxygenase-2 inhibitors.</title>
        <authorList>
            <person name="Bhardwaj A."/>
            <person name="Kaur J."/>
            <person name="Wuest M."/>
            <person name="Wuest F."/>
        </authorList>
    </citation>
    <scope>NUCLEOTIDE SEQUENCE [LARGE SCALE GENOMIC DNA]</scope>
    <source>
        <strain evidence="3">S2_018_000_R2_106</strain>
    </source>
</reference>
<dbReference type="Proteomes" id="UP000320948">
    <property type="component" value="Unassembled WGS sequence"/>
</dbReference>
<dbReference type="InterPro" id="IPR002765">
    <property type="entry name" value="UPF0145_YbjQ-like"/>
</dbReference>
<accession>A0A6N4RBY9</accession>
<dbReference type="EMBL" id="VAFM01000001">
    <property type="protein sequence ID" value="TKW61267.1"/>
    <property type="molecule type" value="Genomic_DNA"/>
</dbReference>
<proteinExistence type="inferred from homology"/>